<dbReference type="Pfam" id="PF17677">
    <property type="entry name" value="Glyco_hydro38C2"/>
    <property type="match status" value="1"/>
</dbReference>
<dbReference type="GO" id="GO:0004559">
    <property type="term" value="F:alpha-mannosidase activity"/>
    <property type="evidence" value="ECO:0007669"/>
    <property type="project" value="InterPro"/>
</dbReference>
<evidence type="ECO:0000256" key="3">
    <source>
        <dbReference type="ARBA" id="ARBA00022801"/>
    </source>
</evidence>
<dbReference type="GO" id="GO:0030246">
    <property type="term" value="F:carbohydrate binding"/>
    <property type="evidence" value="ECO:0007669"/>
    <property type="project" value="InterPro"/>
</dbReference>
<organism evidence="6 7">
    <name type="scientific">Actinacidiphila oryziradicis</name>
    <dbReference type="NCBI Taxonomy" id="2571141"/>
    <lineage>
        <taxon>Bacteria</taxon>
        <taxon>Bacillati</taxon>
        <taxon>Actinomycetota</taxon>
        <taxon>Actinomycetes</taxon>
        <taxon>Kitasatosporales</taxon>
        <taxon>Streptomycetaceae</taxon>
        <taxon>Actinacidiphila</taxon>
    </lineage>
</organism>
<dbReference type="InterPro" id="IPR028995">
    <property type="entry name" value="Glyco_hydro_57/38_cen_sf"/>
</dbReference>
<dbReference type="InterPro" id="IPR027291">
    <property type="entry name" value="Glyco_hydro_38_N_sf"/>
</dbReference>
<dbReference type="Gene3D" id="2.70.98.30">
    <property type="entry name" value="Golgi alpha-mannosidase II, domain 4"/>
    <property type="match status" value="1"/>
</dbReference>
<dbReference type="Proteomes" id="UP000305778">
    <property type="component" value="Unassembled WGS sequence"/>
</dbReference>
<dbReference type="SUPFAM" id="SSF88688">
    <property type="entry name" value="Families 57/38 glycoside transferase middle domain"/>
    <property type="match status" value="1"/>
</dbReference>
<evidence type="ECO:0000256" key="1">
    <source>
        <dbReference type="ARBA" id="ARBA00009792"/>
    </source>
</evidence>
<dbReference type="InterPro" id="IPR011682">
    <property type="entry name" value="Glyco_hydro_38_C"/>
</dbReference>
<dbReference type="AlphaFoldDB" id="A0A4U0SJ22"/>
<dbReference type="InterPro" id="IPR000602">
    <property type="entry name" value="Glyco_hydro_38_N"/>
</dbReference>
<proteinExistence type="inferred from homology"/>
<feature type="domain" description="Glycoside hydrolase family 38 central" evidence="5">
    <location>
        <begin position="518"/>
        <end position="598"/>
    </location>
</feature>
<dbReference type="PANTHER" id="PTHR46017:SF1">
    <property type="entry name" value="ALPHA-MANNOSIDASE 2C1"/>
    <property type="match status" value="1"/>
</dbReference>
<dbReference type="Pfam" id="PF07748">
    <property type="entry name" value="Glyco_hydro_38C"/>
    <property type="match status" value="1"/>
</dbReference>
<dbReference type="OrthoDB" id="9772207at2"/>
<dbReference type="InterPro" id="IPR054723">
    <property type="entry name" value="Ams1-like_N"/>
</dbReference>
<evidence type="ECO:0000256" key="2">
    <source>
        <dbReference type="ARBA" id="ARBA00022723"/>
    </source>
</evidence>
<dbReference type="InterPro" id="IPR037094">
    <property type="entry name" value="Glyco_hydro_38_cen_sf"/>
</dbReference>
<dbReference type="Pfam" id="PF01074">
    <property type="entry name" value="Glyco_hydro_38N"/>
    <property type="match status" value="1"/>
</dbReference>
<dbReference type="Gene3D" id="3.20.110.10">
    <property type="entry name" value="Glycoside hydrolase 38, N terminal domain"/>
    <property type="match status" value="1"/>
</dbReference>
<gene>
    <name evidence="6" type="ORF">FCI23_20415</name>
</gene>
<dbReference type="Gene3D" id="1.20.1270.50">
    <property type="entry name" value="Glycoside hydrolase family 38, central domain"/>
    <property type="match status" value="1"/>
</dbReference>
<dbReference type="InterPro" id="IPR015341">
    <property type="entry name" value="Glyco_hydro_38_cen"/>
</dbReference>
<dbReference type="CDD" id="cd10789">
    <property type="entry name" value="GH38N_AMII_ER_cytosolic"/>
    <property type="match status" value="1"/>
</dbReference>
<dbReference type="FunFam" id="3.20.110.10:FF:000002">
    <property type="entry name" value="alpha-mannosidase 2C1 isoform X1"/>
    <property type="match status" value="1"/>
</dbReference>
<keyword evidence="2" id="KW-0479">Metal-binding</keyword>
<dbReference type="InterPro" id="IPR011013">
    <property type="entry name" value="Gal_mutarotase_sf_dom"/>
</dbReference>
<dbReference type="GO" id="GO:0046872">
    <property type="term" value="F:metal ion binding"/>
    <property type="evidence" value="ECO:0007669"/>
    <property type="project" value="UniProtKB-KW"/>
</dbReference>
<comment type="similarity">
    <text evidence="1">Belongs to the glycosyl hydrolase 38 family.</text>
</comment>
<dbReference type="EMBL" id="SUMC01000019">
    <property type="protein sequence ID" value="TKA09770.1"/>
    <property type="molecule type" value="Genomic_DNA"/>
</dbReference>
<dbReference type="FunFam" id="1.20.1270.50:FF:000004">
    <property type="entry name" value="alpha-mannosidase 2C1 isoform X1"/>
    <property type="match status" value="1"/>
</dbReference>
<evidence type="ECO:0000259" key="5">
    <source>
        <dbReference type="SMART" id="SM00872"/>
    </source>
</evidence>
<accession>A0A4U0SJ22</accession>
<dbReference type="RefSeq" id="WP_136725373.1">
    <property type="nucleotide sequence ID" value="NZ_SUMC01000019.1"/>
</dbReference>
<keyword evidence="7" id="KW-1185">Reference proteome</keyword>
<dbReference type="Pfam" id="PF09261">
    <property type="entry name" value="Alpha-mann_mid"/>
    <property type="match status" value="1"/>
</dbReference>
<protein>
    <submittedName>
        <fullName evidence="6">Alpha-mannosidase</fullName>
    </submittedName>
</protein>
<evidence type="ECO:0000313" key="6">
    <source>
        <dbReference type="EMBL" id="TKA09770.1"/>
    </source>
</evidence>
<dbReference type="SUPFAM" id="SSF74650">
    <property type="entry name" value="Galactose mutarotase-like"/>
    <property type="match status" value="1"/>
</dbReference>
<reference evidence="6 7" key="1">
    <citation type="submission" date="2019-04" db="EMBL/GenBank/DDBJ databases">
        <title>Streptomyces oryziradicis sp. nov., a novel actinomycete isolated from rhizosphere soil of rice (Oryza sativa L.).</title>
        <authorList>
            <person name="Li C."/>
        </authorList>
    </citation>
    <scope>NUCLEOTIDE SEQUENCE [LARGE SCALE GENOMIC DNA]</scope>
    <source>
        <strain evidence="6 7">NEAU-C40</strain>
    </source>
</reference>
<keyword evidence="4" id="KW-0326">Glycosidase</keyword>
<dbReference type="InterPro" id="IPR041147">
    <property type="entry name" value="GH38_C"/>
</dbReference>
<sequence length="1061" mass="115922">MHDDRKQVEGRLDRVLEQRIRPAVYAASIPLTLTAWHVPDEPVPVAEALAADYAPFAVGERWGRPWSTTWIRATGTVPAAWAGKRVEAVFDLGFVGDWPGNQAEALVHDAAGQPVKGIEPRNQYVPVANPADGGEPVELLLEAAANPDILANGFLPTPFGDKLTAPPEPIYTMGRADLAVLDENVWHLVLDIEVAAELMRELSDGDPRRHELLRALEQMLDALDIADVAGTAAAAREQLTDVLSRPANASAHTLSSVGHAHIDSAWLWPLRETVRKTSRTFSNVTALAQDYPDFVFACSQAQQYAWAKEHYPEVYQRMQDAAKAGNWVPVGGMWVEADGNLPGGEAMARQLVTGKRFFAEEFGVECEGVWLPDSFGYTGAYPQLARLAGMHWFLTQKISWNQTNKMPHHTFWWEGIDGSRVFTHFPPVDTYNAIFSGEEMAHAVRNYADKGGGTRSLVPFGHGDGGGGPTREMMEKARRLRDLEGSPKVVVQDPNAFFRDAQAEYEDAPVWSGELYLELHRATYTSQARTKSGNRRSEHLLREAELWAATAALRAGSEYAYPYEDLDRLWKTVLLHQFHDILPGSSIAWVHREAEATYARVREELEKLIAAATKVVGNRPAGPSEARWGHLPAVAGGGWAQPGHRPAPWVFNTSPRDRTEVIAVPSDLAPAEGQPLSDGTTAVYTTVPGSGAAPLAAEAAPVAPVTAADRTLANGLVRVEFDDDGLFVSVRDLVADREVLAPGERGNLLRLHTDLPNEWDAWDIDKHYKRRYTDLTAVDSITVVESGPLVGAIRVERSFGSSKVVQTVTLRAGSPRIDIDTELDWHETEKILKAAFPLDVHADRSAAEIQFGHVFRPTHTNTSWEAARFEVFCHRWVHVAEAGYGVAVLNDSTYGHDVGRTAREDGGTTTTLRLSLVRAPRVPDPHADQGAHRMTYSLLPGATIADAVEGGYALNLPLRVEPGAAAEAPAPLVGIEGTAASIEAVKLADDRSGDVIVRMYESLGGRARTRVTPGFPVANAQVVDLLERPLDEDPIEPDADGGIPVSLRPFQILTLRLTPCA</sequence>
<dbReference type="InterPro" id="IPR011330">
    <property type="entry name" value="Glyco_hydro/deAcase_b/a-brl"/>
</dbReference>
<dbReference type="GO" id="GO:0009313">
    <property type="term" value="P:oligosaccharide catabolic process"/>
    <property type="evidence" value="ECO:0007669"/>
    <property type="project" value="TreeGrafter"/>
</dbReference>
<keyword evidence="3" id="KW-0378">Hydrolase</keyword>
<dbReference type="GO" id="GO:0006013">
    <property type="term" value="P:mannose metabolic process"/>
    <property type="evidence" value="ECO:0007669"/>
    <property type="project" value="InterPro"/>
</dbReference>
<comment type="caution">
    <text evidence="6">The sequence shown here is derived from an EMBL/GenBank/DDBJ whole genome shotgun (WGS) entry which is preliminary data.</text>
</comment>
<evidence type="ECO:0000313" key="7">
    <source>
        <dbReference type="Proteomes" id="UP000305778"/>
    </source>
</evidence>
<dbReference type="SMART" id="SM00872">
    <property type="entry name" value="Alpha-mann_mid"/>
    <property type="match status" value="1"/>
</dbReference>
<dbReference type="Pfam" id="PF22907">
    <property type="entry name" value="Ams1-like_1st"/>
    <property type="match status" value="1"/>
</dbReference>
<evidence type="ECO:0000256" key="4">
    <source>
        <dbReference type="ARBA" id="ARBA00023295"/>
    </source>
</evidence>
<name>A0A4U0SJ22_9ACTN</name>
<dbReference type="PANTHER" id="PTHR46017">
    <property type="entry name" value="ALPHA-MANNOSIDASE 2C1"/>
    <property type="match status" value="1"/>
</dbReference>
<dbReference type="SUPFAM" id="SSF88713">
    <property type="entry name" value="Glycoside hydrolase/deacetylase"/>
    <property type="match status" value="1"/>
</dbReference>